<dbReference type="EnsemblMetazoa" id="GBRI002558-RA">
    <property type="protein sequence ID" value="GBRI002558-PA"/>
    <property type="gene ID" value="GBRI002558"/>
</dbReference>
<accession>A0A1A9W166</accession>
<dbReference type="AlphaFoldDB" id="A0A1A9W166"/>
<dbReference type="STRING" id="37001.A0A1A9W166"/>
<feature type="transmembrane region" description="Helical" evidence="5">
    <location>
        <begin position="243"/>
        <end position="267"/>
    </location>
</feature>
<dbReference type="PRINTS" id="PR00259">
    <property type="entry name" value="TMFOUR"/>
</dbReference>
<dbReference type="Pfam" id="PF00335">
    <property type="entry name" value="Tetraspanin"/>
    <property type="match status" value="1"/>
</dbReference>
<evidence type="ECO:0000256" key="1">
    <source>
        <dbReference type="ARBA" id="ARBA00004141"/>
    </source>
</evidence>
<keyword evidence="4 5" id="KW-0472">Membrane</keyword>
<feature type="transmembrane region" description="Helical" evidence="5">
    <location>
        <begin position="68"/>
        <end position="90"/>
    </location>
</feature>
<keyword evidence="7" id="KW-1185">Reference proteome</keyword>
<name>A0A1A9W166_9MUSC</name>
<dbReference type="Proteomes" id="UP000091820">
    <property type="component" value="Unassembled WGS sequence"/>
</dbReference>
<keyword evidence="2 5" id="KW-0812">Transmembrane</keyword>
<organism evidence="6 7">
    <name type="scientific">Glossina brevipalpis</name>
    <dbReference type="NCBI Taxonomy" id="37001"/>
    <lineage>
        <taxon>Eukaryota</taxon>
        <taxon>Metazoa</taxon>
        <taxon>Ecdysozoa</taxon>
        <taxon>Arthropoda</taxon>
        <taxon>Hexapoda</taxon>
        <taxon>Insecta</taxon>
        <taxon>Pterygota</taxon>
        <taxon>Neoptera</taxon>
        <taxon>Endopterygota</taxon>
        <taxon>Diptera</taxon>
        <taxon>Brachycera</taxon>
        <taxon>Muscomorpha</taxon>
        <taxon>Hippoboscoidea</taxon>
        <taxon>Glossinidae</taxon>
        <taxon>Glossina</taxon>
    </lineage>
</organism>
<dbReference type="CDD" id="cd03127">
    <property type="entry name" value="tetraspanin_LEL"/>
    <property type="match status" value="1"/>
</dbReference>
<reference evidence="7" key="1">
    <citation type="submission" date="2014-03" db="EMBL/GenBank/DDBJ databases">
        <authorList>
            <person name="Aksoy S."/>
            <person name="Warren W."/>
            <person name="Wilson R.K."/>
        </authorList>
    </citation>
    <scope>NUCLEOTIDE SEQUENCE [LARGE SCALE GENOMIC DNA]</scope>
    <source>
        <strain evidence="7">IAEA</strain>
    </source>
</reference>
<evidence type="ECO:0000313" key="7">
    <source>
        <dbReference type="Proteomes" id="UP000091820"/>
    </source>
</evidence>
<feature type="transmembrane region" description="Helical" evidence="5">
    <location>
        <begin position="133"/>
        <end position="154"/>
    </location>
</feature>
<dbReference type="SUPFAM" id="SSF48652">
    <property type="entry name" value="Tetraspanin"/>
    <property type="match status" value="1"/>
</dbReference>
<dbReference type="Gene3D" id="1.10.1450.10">
    <property type="entry name" value="Tetraspanin"/>
    <property type="match status" value="1"/>
</dbReference>
<comment type="subcellular location">
    <subcellularLocation>
        <location evidence="1">Membrane</location>
        <topology evidence="1">Multi-pass membrane protein</topology>
    </subcellularLocation>
</comment>
<dbReference type="VEuPathDB" id="VectorBase:GBRI002558"/>
<evidence type="ECO:0000256" key="5">
    <source>
        <dbReference type="SAM" id="Phobius"/>
    </source>
</evidence>
<sequence length="282" mass="31646">MKSEISRTVHGTVNKLTLDEKGTLQNITAWSVVWIIICRSTIVFCVLFRKKKDKMGLGTTTIKHILLLLNFVLMFLSLILIGFSVFILVSGAANQVDHGENAAGGLIITLGIVILVTAIFGFVAALRESKRKLIIYVPILVMLILTQLVMTSMASQGTRDGLSGSIRQGFDELWSSEIQAPGALSYYEDWLHCCGVNNTEDYRRIKHEIPKTCCHKHNCSQIENLYQDGCMAKFEEYLADKMLAFSIVNGLLIVIEVISAVLGWLMISKLKNEYRRTNARWL</sequence>
<keyword evidence="3 5" id="KW-1133">Transmembrane helix</keyword>
<protein>
    <submittedName>
        <fullName evidence="6">Tetraspanin</fullName>
    </submittedName>
</protein>
<evidence type="ECO:0000256" key="3">
    <source>
        <dbReference type="ARBA" id="ARBA00022989"/>
    </source>
</evidence>
<dbReference type="GO" id="GO:0005886">
    <property type="term" value="C:plasma membrane"/>
    <property type="evidence" value="ECO:0007669"/>
    <property type="project" value="TreeGrafter"/>
</dbReference>
<feature type="transmembrane region" description="Helical" evidence="5">
    <location>
        <begin position="27"/>
        <end position="48"/>
    </location>
</feature>
<evidence type="ECO:0000256" key="4">
    <source>
        <dbReference type="ARBA" id="ARBA00023136"/>
    </source>
</evidence>
<feature type="transmembrane region" description="Helical" evidence="5">
    <location>
        <begin position="102"/>
        <end position="126"/>
    </location>
</feature>
<evidence type="ECO:0000313" key="6">
    <source>
        <dbReference type="EnsemblMetazoa" id="GBRI002558-PA"/>
    </source>
</evidence>
<reference evidence="6" key="2">
    <citation type="submission" date="2020-05" db="UniProtKB">
        <authorList>
            <consortium name="EnsemblMetazoa"/>
        </authorList>
    </citation>
    <scope>IDENTIFICATION</scope>
    <source>
        <strain evidence="6">IAEA</strain>
    </source>
</reference>
<dbReference type="InterPro" id="IPR018499">
    <property type="entry name" value="Tetraspanin/Peripherin"/>
</dbReference>
<dbReference type="PANTHER" id="PTHR19282:SF551">
    <property type="entry name" value="RE08073P-RELATED"/>
    <property type="match status" value="1"/>
</dbReference>
<dbReference type="PANTHER" id="PTHR19282">
    <property type="entry name" value="TETRASPANIN"/>
    <property type="match status" value="1"/>
</dbReference>
<evidence type="ECO:0000256" key="2">
    <source>
        <dbReference type="ARBA" id="ARBA00022692"/>
    </source>
</evidence>
<dbReference type="InterPro" id="IPR008952">
    <property type="entry name" value="Tetraspanin_EC2_sf"/>
</dbReference>
<proteinExistence type="predicted"/>